<accession>A0A0F0LI58</accession>
<dbReference type="SUPFAM" id="SSF53474">
    <property type="entry name" value="alpha/beta-Hydrolases"/>
    <property type="match status" value="1"/>
</dbReference>
<dbReference type="AlphaFoldDB" id="A0A0F0LI58"/>
<dbReference type="Gene3D" id="3.40.50.1820">
    <property type="entry name" value="alpha/beta hydrolase"/>
    <property type="match status" value="1"/>
</dbReference>
<evidence type="ECO:0000313" key="3">
    <source>
        <dbReference type="Proteomes" id="UP000033448"/>
    </source>
</evidence>
<dbReference type="RefSeq" id="WP_045248933.1">
    <property type="nucleotide sequence ID" value="NZ_JYIT01000040.1"/>
</dbReference>
<evidence type="ECO:0000313" key="2">
    <source>
        <dbReference type="EMBL" id="KJL31990.1"/>
    </source>
</evidence>
<dbReference type="PATRIC" id="fig|582680.7.peg.194"/>
<sequence>MRVRTPYGDAVDVELHGPEGAPAALFVQGAGPGRAENPIPSSTARLLAGRGYRAAVPERLGRGESATSGPVDLDRELSAITAVSEALSAPVVLIGHSSGCALAILAAAGVPTLAGVMLWEAPLWQFPEGAPAWWAGVKRSIDAGDLEGAIVRYMAGMPPEWIDELRTSPQFPALVHSWIPDGTALALVEERSPRAFLSGIDAPVLALVGTETFPGMTEAASAVAESAANGTAEELRGAWHDWDPTAMAERIARMLTARPEGGLRAEADFPLA</sequence>
<dbReference type="InterPro" id="IPR000073">
    <property type="entry name" value="AB_hydrolase_1"/>
</dbReference>
<reference evidence="2 3" key="1">
    <citation type="submission" date="2015-02" db="EMBL/GenBank/DDBJ databases">
        <title>Draft genome sequences of ten Microbacterium spp. with emphasis on heavy metal contaminated environments.</title>
        <authorList>
            <person name="Corretto E."/>
        </authorList>
    </citation>
    <scope>NUCLEOTIDE SEQUENCE [LARGE SCALE GENOMIC DNA]</scope>
    <source>
        <strain evidence="2 3">DSM 23848</strain>
    </source>
</reference>
<evidence type="ECO:0000259" key="1">
    <source>
        <dbReference type="Pfam" id="PF12697"/>
    </source>
</evidence>
<dbReference type="EMBL" id="JYIT01000040">
    <property type="protein sequence ID" value="KJL31990.1"/>
    <property type="molecule type" value="Genomic_DNA"/>
</dbReference>
<dbReference type="GO" id="GO:0016787">
    <property type="term" value="F:hydrolase activity"/>
    <property type="evidence" value="ECO:0007669"/>
    <property type="project" value="UniProtKB-KW"/>
</dbReference>
<gene>
    <name evidence="2" type="ORF">RL72_00183</name>
</gene>
<feature type="domain" description="AB hydrolase-1" evidence="1">
    <location>
        <begin position="44"/>
        <end position="252"/>
    </location>
</feature>
<keyword evidence="2" id="KW-0378">Hydrolase</keyword>
<proteinExistence type="predicted"/>
<keyword evidence="3" id="KW-1185">Reference proteome</keyword>
<name>A0A0F0LI58_9MICO</name>
<dbReference type="Pfam" id="PF12697">
    <property type="entry name" value="Abhydrolase_6"/>
    <property type="match status" value="1"/>
</dbReference>
<dbReference type="Proteomes" id="UP000033448">
    <property type="component" value="Unassembled WGS sequence"/>
</dbReference>
<protein>
    <submittedName>
        <fullName evidence="2">Alpha/beta hydrolase family protein</fullName>
    </submittedName>
</protein>
<comment type="caution">
    <text evidence="2">The sequence shown here is derived from an EMBL/GenBank/DDBJ whole genome shotgun (WGS) entry which is preliminary data.</text>
</comment>
<dbReference type="InterPro" id="IPR029058">
    <property type="entry name" value="AB_hydrolase_fold"/>
</dbReference>
<organism evidence="2 3">
    <name type="scientific">Microbacterium azadirachtae</name>
    <dbReference type="NCBI Taxonomy" id="582680"/>
    <lineage>
        <taxon>Bacteria</taxon>
        <taxon>Bacillati</taxon>
        <taxon>Actinomycetota</taxon>
        <taxon>Actinomycetes</taxon>
        <taxon>Micrococcales</taxon>
        <taxon>Microbacteriaceae</taxon>
        <taxon>Microbacterium</taxon>
    </lineage>
</organism>